<protein>
    <recommendedName>
        <fullName evidence="2">FMR1-interacting protein 1 conserved domain-containing protein</fullName>
    </recommendedName>
</protein>
<feature type="compositionally biased region" description="Basic residues" evidence="1">
    <location>
        <begin position="387"/>
        <end position="404"/>
    </location>
</feature>
<name>A0AAW1NW80_9CHLO</name>
<dbReference type="Proteomes" id="UP001465755">
    <property type="component" value="Unassembled WGS sequence"/>
</dbReference>
<reference evidence="3 4" key="1">
    <citation type="journal article" date="2024" name="Nat. Commun.">
        <title>Phylogenomics reveals the evolutionary origins of lichenization in chlorophyte algae.</title>
        <authorList>
            <person name="Puginier C."/>
            <person name="Libourel C."/>
            <person name="Otte J."/>
            <person name="Skaloud P."/>
            <person name="Haon M."/>
            <person name="Grisel S."/>
            <person name="Petersen M."/>
            <person name="Berrin J.G."/>
            <person name="Delaux P.M."/>
            <person name="Dal Grande F."/>
            <person name="Keller J."/>
        </authorList>
    </citation>
    <scope>NUCLEOTIDE SEQUENCE [LARGE SCALE GENOMIC DNA]</scope>
    <source>
        <strain evidence="3 4">SAG 2036</strain>
    </source>
</reference>
<gene>
    <name evidence="3" type="ORF">WJX73_001303</name>
</gene>
<feature type="compositionally biased region" description="Low complexity" evidence="1">
    <location>
        <begin position="36"/>
        <end position="55"/>
    </location>
</feature>
<evidence type="ECO:0000313" key="4">
    <source>
        <dbReference type="Proteomes" id="UP001465755"/>
    </source>
</evidence>
<feature type="compositionally biased region" description="Acidic residues" evidence="1">
    <location>
        <begin position="487"/>
        <end position="499"/>
    </location>
</feature>
<feature type="region of interest" description="Disordered" evidence="1">
    <location>
        <begin position="483"/>
        <end position="513"/>
    </location>
</feature>
<proteinExistence type="predicted"/>
<feature type="region of interest" description="Disordered" evidence="1">
    <location>
        <begin position="1"/>
        <end position="55"/>
    </location>
</feature>
<dbReference type="GO" id="GO:0000492">
    <property type="term" value="P:box C/D snoRNP assembly"/>
    <property type="evidence" value="ECO:0007669"/>
    <property type="project" value="TreeGrafter"/>
</dbReference>
<feature type="region of interest" description="Disordered" evidence="1">
    <location>
        <begin position="82"/>
        <end position="199"/>
    </location>
</feature>
<comment type="caution">
    <text evidence="3">The sequence shown here is derived from an EMBL/GenBank/DDBJ whole genome shotgun (WGS) entry which is preliminary data.</text>
</comment>
<dbReference type="GO" id="GO:0005634">
    <property type="term" value="C:nucleus"/>
    <property type="evidence" value="ECO:0007669"/>
    <property type="project" value="TreeGrafter"/>
</dbReference>
<organism evidence="3 4">
    <name type="scientific">Symbiochloris irregularis</name>
    <dbReference type="NCBI Taxonomy" id="706552"/>
    <lineage>
        <taxon>Eukaryota</taxon>
        <taxon>Viridiplantae</taxon>
        <taxon>Chlorophyta</taxon>
        <taxon>core chlorophytes</taxon>
        <taxon>Trebouxiophyceae</taxon>
        <taxon>Trebouxiales</taxon>
        <taxon>Trebouxiaceae</taxon>
        <taxon>Symbiochloris</taxon>
    </lineage>
</organism>
<dbReference type="AlphaFoldDB" id="A0AAW1NW80"/>
<feature type="compositionally biased region" description="Gly residues" evidence="1">
    <location>
        <begin position="227"/>
        <end position="250"/>
    </location>
</feature>
<dbReference type="Pfam" id="PF10453">
    <property type="entry name" value="NUFIP1"/>
    <property type="match status" value="1"/>
</dbReference>
<dbReference type="EMBL" id="JALJOQ010000108">
    <property type="protein sequence ID" value="KAK9797354.1"/>
    <property type="molecule type" value="Genomic_DNA"/>
</dbReference>
<dbReference type="InterPro" id="IPR039136">
    <property type="entry name" value="NUFIP1-like"/>
</dbReference>
<feature type="compositionally biased region" description="Basic and acidic residues" evidence="1">
    <location>
        <begin position="153"/>
        <end position="171"/>
    </location>
</feature>
<feature type="compositionally biased region" description="Basic and acidic residues" evidence="1">
    <location>
        <begin position="18"/>
        <end position="32"/>
    </location>
</feature>
<accession>A0AAW1NW80</accession>
<dbReference type="InterPro" id="IPR019496">
    <property type="entry name" value="NUFIP1_cons_dom"/>
</dbReference>
<evidence type="ECO:0000256" key="1">
    <source>
        <dbReference type="SAM" id="MobiDB-lite"/>
    </source>
</evidence>
<evidence type="ECO:0000259" key="2">
    <source>
        <dbReference type="Pfam" id="PF10453"/>
    </source>
</evidence>
<evidence type="ECO:0000313" key="3">
    <source>
        <dbReference type="EMBL" id="KAK9797354.1"/>
    </source>
</evidence>
<feature type="region of interest" description="Disordered" evidence="1">
    <location>
        <begin position="224"/>
        <end position="421"/>
    </location>
</feature>
<feature type="compositionally biased region" description="Gly residues" evidence="1">
    <location>
        <begin position="103"/>
        <end position="116"/>
    </location>
</feature>
<dbReference type="PANTHER" id="PTHR13309">
    <property type="entry name" value="NUCLEAR FRAGILE X MENTAL RETARDATION PROTEIN INTERACTING PROTEIN 1"/>
    <property type="match status" value="1"/>
</dbReference>
<dbReference type="PANTHER" id="PTHR13309:SF0">
    <property type="entry name" value="FMR1-INTERACTING PROTEIN NUFIP1"/>
    <property type="match status" value="1"/>
</dbReference>
<feature type="compositionally biased region" description="Low complexity" evidence="1">
    <location>
        <begin position="338"/>
        <end position="381"/>
    </location>
</feature>
<feature type="compositionally biased region" description="Basic and acidic residues" evidence="1">
    <location>
        <begin position="117"/>
        <end position="141"/>
    </location>
</feature>
<sequence length="513" mass="54330">MRGGREGRSGRAPGRGRQGRDGGRSRGRDRGGGRGWAPDAGPAIQPQPFFMMPPNGMMGQGQMVFLPGGPMPPGMGAFAAPQPYGQAYPNPQMNGQGRAGPWQRGGRGRGPPQGRGDGPRHPKPDKKQIKADKKLDAEINKIEAQPIRFKQLTPEERADAEMYREERRKNFPSEQNVTKKQAAAIERAARGESEPQTSGRVLQLHQILARQQEMGIAHLAGTLDMLEGGGSDSYGPAGRGRGGRGSFRGGRGGDRGGRQGRGGRGTRGRGPPQGRSAPGTWAAAPQDLQHSNKRAATGAQGMQDPNKRLKSDPAAANASEDGLNGLMGYADSDEDGDAAAPAGSSQAQALSSEAPQNAASATAANATAAQASGQQQNAQPGEEAGKAKGKARKRKDKTKKRGKGSKLTQFQPPQAPGPKPLTLLQKLLAKDIHTERSHLLQAFRFLVANDFLVNADHAPVIYPTEPPPLPAEFDCPRTEDLDLHMDEEGESSEEDEIELEAPLGPLQPSGIPA</sequence>
<keyword evidence="4" id="KW-1185">Reference proteome</keyword>
<dbReference type="GO" id="GO:0003723">
    <property type="term" value="F:RNA binding"/>
    <property type="evidence" value="ECO:0007669"/>
    <property type="project" value="InterPro"/>
</dbReference>
<feature type="domain" description="FMR1-interacting protein 1 conserved" evidence="2">
    <location>
        <begin position="151"/>
        <end position="192"/>
    </location>
</feature>